<dbReference type="AlphaFoldDB" id="J3NMA6"/>
<dbReference type="eggNOG" id="ENOG502T3CW">
    <property type="taxonomic scope" value="Eukaryota"/>
</dbReference>
<feature type="compositionally biased region" description="Low complexity" evidence="1">
    <location>
        <begin position="208"/>
        <end position="219"/>
    </location>
</feature>
<reference evidence="3" key="4">
    <citation type="journal article" date="2015" name="G3 (Bethesda)">
        <title>Genome sequences of three phytopathogenic species of the Magnaporthaceae family of fungi.</title>
        <authorList>
            <person name="Okagaki L.H."/>
            <person name="Nunes C.C."/>
            <person name="Sailsbery J."/>
            <person name="Clay B."/>
            <person name="Brown D."/>
            <person name="John T."/>
            <person name="Oh Y."/>
            <person name="Young N."/>
            <person name="Fitzgerald M."/>
            <person name="Haas B.J."/>
            <person name="Zeng Q."/>
            <person name="Young S."/>
            <person name="Adiconis X."/>
            <person name="Fan L."/>
            <person name="Levin J.Z."/>
            <person name="Mitchell T.K."/>
            <person name="Okubara P.A."/>
            <person name="Farman M.L."/>
            <person name="Kohn L.M."/>
            <person name="Birren B."/>
            <person name="Ma L.-J."/>
            <person name="Dean R.A."/>
        </authorList>
    </citation>
    <scope>NUCLEOTIDE SEQUENCE</scope>
    <source>
        <strain evidence="3">R3-111a-1</strain>
    </source>
</reference>
<evidence type="ECO:0000313" key="4">
    <source>
        <dbReference type="Proteomes" id="UP000006039"/>
    </source>
</evidence>
<dbReference type="GeneID" id="20342868"/>
<dbReference type="STRING" id="644352.J3NMA6"/>
<keyword evidence="4" id="KW-1185">Reference proteome</keyword>
<reference evidence="2" key="2">
    <citation type="submission" date="2010-07" db="EMBL/GenBank/DDBJ databases">
        <authorList>
            <consortium name="The Broad Institute Genome Sequencing Platform"/>
            <consortium name="Broad Institute Genome Sequencing Center for Infectious Disease"/>
            <person name="Ma L.-J."/>
            <person name="Dead R."/>
            <person name="Young S."/>
            <person name="Zeng Q."/>
            <person name="Koehrsen M."/>
            <person name="Alvarado L."/>
            <person name="Berlin A."/>
            <person name="Chapman S.B."/>
            <person name="Chen Z."/>
            <person name="Freedman E."/>
            <person name="Gellesch M."/>
            <person name="Goldberg J."/>
            <person name="Griggs A."/>
            <person name="Gujja S."/>
            <person name="Heilman E.R."/>
            <person name="Heiman D."/>
            <person name="Hepburn T."/>
            <person name="Howarth C."/>
            <person name="Jen D."/>
            <person name="Larson L."/>
            <person name="Mehta T."/>
            <person name="Neiman D."/>
            <person name="Pearson M."/>
            <person name="Roberts A."/>
            <person name="Saif S."/>
            <person name="Shea T."/>
            <person name="Shenoy N."/>
            <person name="Sisk P."/>
            <person name="Stolte C."/>
            <person name="Sykes S."/>
            <person name="Walk T."/>
            <person name="White J."/>
            <person name="Yandava C."/>
            <person name="Haas B."/>
            <person name="Nusbaum C."/>
            <person name="Birren B."/>
        </authorList>
    </citation>
    <scope>NUCLEOTIDE SEQUENCE</scope>
    <source>
        <strain evidence="2">R3-111a-1</strain>
    </source>
</reference>
<dbReference type="VEuPathDB" id="FungiDB:GGTG_02410"/>
<reference evidence="3" key="5">
    <citation type="submission" date="2018-04" db="UniProtKB">
        <authorList>
            <consortium name="EnsemblFungi"/>
        </authorList>
    </citation>
    <scope>IDENTIFICATION</scope>
    <source>
        <strain evidence="3">R3-111a-1</strain>
    </source>
</reference>
<evidence type="ECO:0000256" key="1">
    <source>
        <dbReference type="SAM" id="MobiDB-lite"/>
    </source>
</evidence>
<dbReference type="EnsemblFungi" id="EJT82437">
    <property type="protein sequence ID" value="EJT82437"/>
    <property type="gene ID" value="GGTG_02410"/>
</dbReference>
<dbReference type="RefSeq" id="XP_009218446.1">
    <property type="nucleotide sequence ID" value="XM_009220182.1"/>
</dbReference>
<organism evidence="2">
    <name type="scientific">Gaeumannomyces tritici (strain R3-111a-1)</name>
    <name type="common">Wheat and barley take-all root rot fungus</name>
    <name type="synonym">Gaeumannomyces graminis var. tritici</name>
    <dbReference type="NCBI Taxonomy" id="644352"/>
    <lineage>
        <taxon>Eukaryota</taxon>
        <taxon>Fungi</taxon>
        <taxon>Dikarya</taxon>
        <taxon>Ascomycota</taxon>
        <taxon>Pezizomycotina</taxon>
        <taxon>Sordariomycetes</taxon>
        <taxon>Sordariomycetidae</taxon>
        <taxon>Magnaporthales</taxon>
        <taxon>Magnaporthaceae</taxon>
        <taxon>Gaeumannomyces</taxon>
    </lineage>
</organism>
<feature type="compositionally biased region" description="Basic residues" evidence="1">
    <location>
        <begin position="228"/>
        <end position="250"/>
    </location>
</feature>
<protein>
    <submittedName>
        <fullName evidence="2 3">Uncharacterized protein</fullName>
    </submittedName>
</protein>
<dbReference type="HOGENOM" id="CLU_771709_0_0_1"/>
<dbReference type="OrthoDB" id="3539922at2759"/>
<reference evidence="4" key="1">
    <citation type="submission" date="2010-07" db="EMBL/GenBank/DDBJ databases">
        <title>The genome sequence of Gaeumannomyces graminis var. tritici strain R3-111a-1.</title>
        <authorList>
            <consortium name="The Broad Institute Genome Sequencing Platform"/>
            <person name="Ma L.-J."/>
            <person name="Dead R."/>
            <person name="Young S."/>
            <person name="Zeng Q."/>
            <person name="Koehrsen M."/>
            <person name="Alvarado L."/>
            <person name="Berlin A."/>
            <person name="Chapman S.B."/>
            <person name="Chen Z."/>
            <person name="Freedman E."/>
            <person name="Gellesch M."/>
            <person name="Goldberg J."/>
            <person name="Griggs A."/>
            <person name="Gujja S."/>
            <person name="Heilman E.R."/>
            <person name="Heiman D."/>
            <person name="Hepburn T."/>
            <person name="Howarth C."/>
            <person name="Jen D."/>
            <person name="Larson L."/>
            <person name="Mehta T."/>
            <person name="Neiman D."/>
            <person name="Pearson M."/>
            <person name="Roberts A."/>
            <person name="Saif S."/>
            <person name="Shea T."/>
            <person name="Shenoy N."/>
            <person name="Sisk P."/>
            <person name="Stolte C."/>
            <person name="Sykes S."/>
            <person name="Walk T."/>
            <person name="White J."/>
            <person name="Yandava C."/>
            <person name="Haas B."/>
            <person name="Nusbaum C."/>
            <person name="Birren B."/>
        </authorList>
    </citation>
    <scope>NUCLEOTIDE SEQUENCE [LARGE SCALE GENOMIC DNA]</scope>
    <source>
        <strain evidence="4">R3-111a-1</strain>
    </source>
</reference>
<evidence type="ECO:0000313" key="2">
    <source>
        <dbReference type="EMBL" id="EJT82437.1"/>
    </source>
</evidence>
<feature type="compositionally biased region" description="Basic and acidic residues" evidence="1">
    <location>
        <begin position="145"/>
        <end position="165"/>
    </location>
</feature>
<evidence type="ECO:0000313" key="3">
    <source>
        <dbReference type="EnsemblFungi" id="EJT82437"/>
    </source>
</evidence>
<accession>J3NMA6</accession>
<feature type="compositionally biased region" description="Basic and acidic residues" evidence="1">
    <location>
        <begin position="38"/>
        <end position="79"/>
    </location>
</feature>
<feature type="region of interest" description="Disordered" evidence="1">
    <location>
        <begin position="130"/>
        <end position="267"/>
    </location>
</feature>
<sequence length="359" mass="42054">MPSRGYKEVRRYHDNDYRQFRRYEVAEDRDARDYDDINQKQFRRYKDSDRRRFRRDEGAEDSHPPRYSDIYRKQSRQYDDTGSQFGEYYDPGSQRPGYYGYDENRWLDGQYPVYPRGRQWYDDSYTYRHPSSRAHRHSHNHRRHQYEYHDDVSDRGDQQQEGHDVYEEEEVQESRGRARSRPGRLVSRLKNWVSGSRGASKKRTDEVSQSSRASSSSRSGYGDSDHHHLTRGRSHSPDRRRGHRRYHLRHHSETRSRSRSRSRSLDDPAMRLRHAVIAGVTAGAIEAIRVRREPGPWSGPKGRRVATAAFSAAAIEAAIDKHPEHDPQKKAMAARIGGLMMSRIINGPRRGGDGGGRRG</sequence>
<feature type="region of interest" description="Disordered" evidence="1">
    <location>
        <begin position="38"/>
        <end position="102"/>
    </location>
</feature>
<feature type="compositionally biased region" description="Basic residues" evidence="1">
    <location>
        <begin position="130"/>
        <end position="144"/>
    </location>
</feature>
<proteinExistence type="predicted"/>
<dbReference type="Proteomes" id="UP000006039">
    <property type="component" value="Unassembled WGS sequence"/>
</dbReference>
<name>J3NMA6_GAET3</name>
<gene>
    <name evidence="3" type="primary">20342868</name>
    <name evidence="2" type="ORF">GGTG_02410</name>
</gene>
<reference evidence="2" key="3">
    <citation type="submission" date="2010-09" db="EMBL/GenBank/DDBJ databases">
        <title>Annotation of Gaeumannomyces graminis var. tritici R3-111a-1.</title>
        <authorList>
            <consortium name="The Broad Institute Genome Sequencing Platform"/>
            <person name="Ma L.-J."/>
            <person name="Dead R."/>
            <person name="Young S.K."/>
            <person name="Zeng Q."/>
            <person name="Gargeya S."/>
            <person name="Fitzgerald M."/>
            <person name="Haas B."/>
            <person name="Abouelleil A."/>
            <person name="Alvarado L."/>
            <person name="Arachchi H.M."/>
            <person name="Berlin A."/>
            <person name="Brown A."/>
            <person name="Chapman S.B."/>
            <person name="Chen Z."/>
            <person name="Dunbar C."/>
            <person name="Freedman E."/>
            <person name="Gearin G."/>
            <person name="Gellesch M."/>
            <person name="Goldberg J."/>
            <person name="Griggs A."/>
            <person name="Gujja S."/>
            <person name="Heiman D."/>
            <person name="Howarth C."/>
            <person name="Larson L."/>
            <person name="Lui A."/>
            <person name="MacDonald P.J.P."/>
            <person name="Mehta T."/>
            <person name="Montmayeur A."/>
            <person name="Murphy C."/>
            <person name="Neiman D."/>
            <person name="Pearson M."/>
            <person name="Priest M."/>
            <person name="Roberts A."/>
            <person name="Saif S."/>
            <person name="Shea T."/>
            <person name="Shenoy N."/>
            <person name="Sisk P."/>
            <person name="Stolte C."/>
            <person name="Sykes S."/>
            <person name="Yandava C."/>
            <person name="Wortman J."/>
            <person name="Nusbaum C."/>
            <person name="Birren B."/>
        </authorList>
    </citation>
    <scope>NUCLEOTIDE SEQUENCE</scope>
    <source>
        <strain evidence="2">R3-111a-1</strain>
    </source>
</reference>
<dbReference type="EMBL" id="GL385395">
    <property type="protein sequence ID" value="EJT82437.1"/>
    <property type="molecule type" value="Genomic_DNA"/>
</dbReference>